<feature type="active site" description="Charge relay system" evidence="6">
    <location>
        <position position="211"/>
    </location>
</feature>
<keyword evidence="5 6" id="KW-0720">Serine protease</keyword>
<feature type="domain" description="Peptidase S8/S53" evidence="8">
    <location>
        <begin position="162"/>
        <end position="436"/>
    </location>
</feature>
<dbReference type="NCBIfam" id="TIGR04183">
    <property type="entry name" value="Por_Secre_tail"/>
    <property type="match status" value="1"/>
</dbReference>
<feature type="chain" id="PRO_5001777538" evidence="7">
    <location>
        <begin position="19"/>
        <end position="526"/>
    </location>
</feature>
<evidence type="ECO:0000256" key="7">
    <source>
        <dbReference type="SAM" id="SignalP"/>
    </source>
</evidence>
<evidence type="ECO:0000259" key="8">
    <source>
        <dbReference type="Pfam" id="PF00082"/>
    </source>
</evidence>
<keyword evidence="2 6" id="KW-0645">Protease</keyword>
<dbReference type="InterPro" id="IPR036852">
    <property type="entry name" value="Peptidase_S8/S53_dom_sf"/>
</dbReference>
<dbReference type="CDD" id="cd07493">
    <property type="entry name" value="Peptidases_S8_9"/>
    <property type="match status" value="1"/>
</dbReference>
<evidence type="ECO:0000313" key="12">
    <source>
        <dbReference type="Proteomes" id="UP000239997"/>
    </source>
</evidence>
<dbReference type="InterPro" id="IPR017317">
    <property type="entry name" value="Pept_S8_subtilisin_bacteroid-2"/>
</dbReference>
<dbReference type="InterPro" id="IPR050131">
    <property type="entry name" value="Peptidase_S8_subtilisin-like"/>
</dbReference>
<evidence type="ECO:0000313" key="10">
    <source>
        <dbReference type="EMBL" id="PRX14289.1"/>
    </source>
</evidence>
<gene>
    <name evidence="9" type="ORF">IL45_05700</name>
    <name evidence="10" type="ORF">LY02_01319</name>
</gene>
<dbReference type="Gene3D" id="3.40.50.200">
    <property type="entry name" value="Peptidase S8/S53 domain"/>
    <property type="match status" value="1"/>
</dbReference>
<dbReference type="PANTHER" id="PTHR43806">
    <property type="entry name" value="PEPTIDASE S8"/>
    <property type="match status" value="1"/>
</dbReference>
<evidence type="ECO:0000256" key="5">
    <source>
        <dbReference type="ARBA" id="ARBA00022825"/>
    </source>
</evidence>
<dbReference type="Proteomes" id="UP000239997">
    <property type="component" value="Unassembled WGS sequence"/>
</dbReference>
<reference evidence="10 12" key="2">
    <citation type="submission" date="2018-03" db="EMBL/GenBank/DDBJ databases">
        <title>Genomic Encyclopedia of Archaeal and Bacterial Type Strains, Phase II (KMG-II): from individual species to whole genera.</title>
        <authorList>
            <person name="Goeker M."/>
        </authorList>
    </citation>
    <scope>NUCLEOTIDE SEQUENCE [LARGE SCALE GENOMIC DNA]</scope>
    <source>
        <strain evidence="10 12">DSM 22727</strain>
    </source>
</reference>
<dbReference type="EMBL" id="JPJI01000026">
    <property type="protein sequence ID" value="KEZ93696.1"/>
    <property type="molecule type" value="Genomic_DNA"/>
</dbReference>
<organism evidence="9 11">
    <name type="scientific">Nonlabens ulvanivorans</name>
    <name type="common">Persicivirga ulvanivorans</name>
    <dbReference type="NCBI Taxonomy" id="906888"/>
    <lineage>
        <taxon>Bacteria</taxon>
        <taxon>Pseudomonadati</taxon>
        <taxon>Bacteroidota</taxon>
        <taxon>Flavobacteriia</taxon>
        <taxon>Flavobacteriales</taxon>
        <taxon>Flavobacteriaceae</taxon>
        <taxon>Nonlabens</taxon>
    </lineage>
</organism>
<sequence>MRVILCIVFYLAFAKAYAQELHAWIYFTDKPNVTASIASPQSILTQKAIQRKARHGIAIDDRDVPVNQSYVAQIQSQPGITYKTQSKWFNCVHVTGLETDINALTTFSFVSSVDFADPTKMAQINNHNKFVQTTMPPLTYGNALNQINMIGLNDLHDLGHTGTGVTIAVTDSGFPNVDTNPAFNQLRNNNGIAGGYDFVAGDNSYYGDHFHGARVLSIMAAHEAGNFEGSAPDAQYYLFRTEDVATETPVELSYWVAAAERADSLGVDVINVSLGYLGFDNPAESLSYTDLDGQTAFISRGANVAFEKGLFVVVSAGNSGTSTSHPYISAPADADGAFSIGSVTATEQLSNFSSIGPTFDNRLKPNVVAQGSSTALITENGALVSGSGTSYSAPLVSGAIACLIQAYPNVTPLQIKNAVEQSADNFMTPNNQFGYGIPDFGAVFQILSTIQLEGLELNHYINGSKQFMIDLPQKHPAVKARLYNLMGQCVWNGMLENEKPLDLNSFNSGIYIFHIEDMNRSIKVVF</sequence>
<evidence type="ECO:0000256" key="1">
    <source>
        <dbReference type="ARBA" id="ARBA00011073"/>
    </source>
</evidence>
<dbReference type="GO" id="GO:0006508">
    <property type="term" value="P:proteolysis"/>
    <property type="evidence" value="ECO:0007669"/>
    <property type="project" value="UniProtKB-KW"/>
</dbReference>
<dbReference type="Pfam" id="PF00082">
    <property type="entry name" value="Peptidase_S8"/>
    <property type="match status" value="1"/>
</dbReference>
<dbReference type="AlphaFoldDB" id="A0A084JXL2"/>
<dbReference type="OrthoDB" id="1407599at2"/>
<feature type="active site" description="Charge relay system" evidence="6">
    <location>
        <position position="390"/>
    </location>
</feature>
<accession>A0A084JXL2</accession>
<dbReference type="InterPro" id="IPR026444">
    <property type="entry name" value="Secre_tail"/>
</dbReference>
<feature type="signal peptide" evidence="7">
    <location>
        <begin position="1"/>
        <end position="18"/>
    </location>
</feature>
<evidence type="ECO:0000313" key="11">
    <source>
        <dbReference type="Proteomes" id="UP000028531"/>
    </source>
</evidence>
<proteinExistence type="inferred from homology"/>
<dbReference type="InterPro" id="IPR023828">
    <property type="entry name" value="Peptidase_S8_Ser-AS"/>
</dbReference>
<comment type="similarity">
    <text evidence="1 6">Belongs to the peptidase S8 family.</text>
</comment>
<dbReference type="RefSeq" id="WP_036581321.1">
    <property type="nucleotide sequence ID" value="NZ_JPJI01000026.1"/>
</dbReference>
<dbReference type="EMBL" id="PVNA01000002">
    <property type="protein sequence ID" value="PRX14289.1"/>
    <property type="molecule type" value="Genomic_DNA"/>
</dbReference>
<evidence type="ECO:0000256" key="4">
    <source>
        <dbReference type="ARBA" id="ARBA00022801"/>
    </source>
</evidence>
<dbReference type="PIRSF" id="PIRSF037903">
    <property type="entry name" value="Subtilisin_rel_GFO_2223"/>
    <property type="match status" value="1"/>
</dbReference>
<evidence type="ECO:0000313" key="9">
    <source>
        <dbReference type="EMBL" id="KEZ93696.1"/>
    </source>
</evidence>
<dbReference type="SUPFAM" id="SSF52743">
    <property type="entry name" value="Subtilisin-like"/>
    <property type="match status" value="1"/>
</dbReference>
<comment type="caution">
    <text evidence="9">The sequence shown here is derived from an EMBL/GenBank/DDBJ whole genome shotgun (WGS) entry which is preliminary data.</text>
</comment>
<dbReference type="InterPro" id="IPR015500">
    <property type="entry name" value="Peptidase_S8_subtilisin-rel"/>
</dbReference>
<protein>
    <submittedName>
        <fullName evidence="10">Secreted protein (Por secretion system target)</fullName>
    </submittedName>
    <submittedName>
        <fullName evidence="9">Serine protease</fullName>
    </submittedName>
</protein>
<dbReference type="GO" id="GO:0004252">
    <property type="term" value="F:serine-type endopeptidase activity"/>
    <property type="evidence" value="ECO:0007669"/>
    <property type="project" value="UniProtKB-UniRule"/>
</dbReference>
<keyword evidence="4 6" id="KW-0378">Hydrolase</keyword>
<name>A0A084JXL2_NONUL</name>
<evidence type="ECO:0000256" key="3">
    <source>
        <dbReference type="ARBA" id="ARBA00022729"/>
    </source>
</evidence>
<feature type="active site" description="Charge relay system" evidence="6">
    <location>
        <position position="171"/>
    </location>
</feature>
<evidence type="ECO:0000256" key="6">
    <source>
        <dbReference type="PROSITE-ProRule" id="PRU01240"/>
    </source>
</evidence>
<dbReference type="PRINTS" id="PR00723">
    <property type="entry name" value="SUBTILISIN"/>
</dbReference>
<evidence type="ECO:0000256" key="2">
    <source>
        <dbReference type="ARBA" id="ARBA00022670"/>
    </source>
</evidence>
<dbReference type="InterPro" id="IPR000209">
    <property type="entry name" value="Peptidase_S8/S53_dom"/>
</dbReference>
<dbReference type="PANTHER" id="PTHR43806:SF67">
    <property type="entry name" value="EGF-LIKE DOMAIN-CONTAINING PROTEIN"/>
    <property type="match status" value="1"/>
</dbReference>
<dbReference type="PROSITE" id="PS00138">
    <property type="entry name" value="SUBTILASE_SER"/>
    <property type="match status" value="1"/>
</dbReference>
<dbReference type="Proteomes" id="UP000028531">
    <property type="component" value="Unassembled WGS sequence"/>
</dbReference>
<reference evidence="9 11" key="1">
    <citation type="submission" date="2014-07" db="EMBL/GenBank/DDBJ databases">
        <title>Draft genome sequence of Nonlabens ulvanivorans, an ulvan degrading bacterium.</title>
        <authorList>
            <person name="Kopel M."/>
            <person name="Helbert W."/>
            <person name="Henrissat B."/>
            <person name="Doniger T."/>
            <person name="Banin E."/>
        </authorList>
    </citation>
    <scope>NUCLEOTIDE SEQUENCE [LARGE SCALE GENOMIC DNA]</scope>
    <source>
        <strain evidence="9 11">PLR</strain>
    </source>
</reference>
<keyword evidence="12" id="KW-1185">Reference proteome</keyword>
<keyword evidence="3 7" id="KW-0732">Signal</keyword>
<dbReference type="PROSITE" id="PS51892">
    <property type="entry name" value="SUBTILASE"/>
    <property type="match status" value="1"/>
</dbReference>